<dbReference type="RefSeq" id="WP_189418855.1">
    <property type="nucleotide sequence ID" value="NZ_BMYZ01000002.1"/>
</dbReference>
<feature type="transmembrane region" description="Helical" evidence="4">
    <location>
        <begin position="158"/>
        <end position="178"/>
    </location>
</feature>
<proteinExistence type="predicted"/>
<dbReference type="InterPro" id="IPR003594">
    <property type="entry name" value="HATPase_dom"/>
</dbReference>
<evidence type="ECO:0000259" key="5">
    <source>
        <dbReference type="PROSITE" id="PS50109"/>
    </source>
</evidence>
<dbReference type="EMBL" id="BMYZ01000002">
    <property type="protein sequence ID" value="GGY78251.1"/>
    <property type="molecule type" value="Genomic_DNA"/>
</dbReference>
<dbReference type="SMART" id="SM00387">
    <property type="entry name" value="HATPase_c"/>
    <property type="match status" value="1"/>
</dbReference>
<evidence type="ECO:0000256" key="2">
    <source>
        <dbReference type="ARBA" id="ARBA00012438"/>
    </source>
</evidence>
<dbReference type="PRINTS" id="PR00344">
    <property type="entry name" value="BCTRLSENSOR"/>
</dbReference>
<dbReference type="PANTHER" id="PTHR43065:SF52">
    <property type="entry name" value="SENSOR PROTEIN KINASE PILS"/>
    <property type="match status" value="1"/>
</dbReference>
<keyword evidence="3" id="KW-0597">Phosphoprotein</keyword>
<reference evidence="8" key="1">
    <citation type="journal article" date="2019" name="Int. J. Syst. Evol. Microbiol.">
        <title>The Global Catalogue of Microorganisms (GCM) 10K type strain sequencing project: providing services to taxonomists for standard genome sequencing and annotation.</title>
        <authorList>
            <consortium name="The Broad Institute Genomics Platform"/>
            <consortium name="The Broad Institute Genome Sequencing Center for Infectious Disease"/>
            <person name="Wu L."/>
            <person name="Ma J."/>
        </authorList>
    </citation>
    <scope>NUCLEOTIDE SEQUENCE [LARGE SCALE GENOMIC DNA]</scope>
    <source>
        <strain evidence="8">KCTC 32239</strain>
    </source>
</reference>
<dbReference type="InterPro" id="IPR035965">
    <property type="entry name" value="PAS-like_dom_sf"/>
</dbReference>
<keyword evidence="4" id="KW-0472">Membrane</keyword>
<keyword evidence="4" id="KW-0812">Transmembrane</keyword>
<keyword evidence="4" id="KW-1133">Transmembrane helix</keyword>
<dbReference type="Gene3D" id="3.30.565.10">
    <property type="entry name" value="Histidine kinase-like ATPase, C-terminal domain"/>
    <property type="match status" value="1"/>
</dbReference>
<feature type="transmembrane region" description="Helical" evidence="4">
    <location>
        <begin position="82"/>
        <end position="100"/>
    </location>
</feature>
<evidence type="ECO:0000259" key="6">
    <source>
        <dbReference type="PROSITE" id="PS50112"/>
    </source>
</evidence>
<dbReference type="InterPro" id="IPR000014">
    <property type="entry name" value="PAS"/>
</dbReference>
<feature type="transmembrane region" description="Helical" evidence="4">
    <location>
        <begin position="127"/>
        <end position="146"/>
    </location>
</feature>
<keyword evidence="7" id="KW-0418">Kinase</keyword>
<feature type="domain" description="PAS" evidence="6">
    <location>
        <begin position="199"/>
        <end position="236"/>
    </location>
</feature>
<dbReference type="Gene3D" id="3.30.450.20">
    <property type="entry name" value="PAS domain"/>
    <property type="match status" value="1"/>
</dbReference>
<evidence type="ECO:0000256" key="4">
    <source>
        <dbReference type="SAM" id="Phobius"/>
    </source>
</evidence>
<gene>
    <name evidence="7" type="primary">pilS</name>
    <name evidence="7" type="ORF">GCM10011613_23580</name>
</gene>
<dbReference type="PROSITE" id="PS50109">
    <property type="entry name" value="HIS_KIN"/>
    <property type="match status" value="1"/>
</dbReference>
<protein>
    <recommendedName>
        <fullName evidence="2">histidine kinase</fullName>
        <ecNumber evidence="2">2.7.13.3</ecNumber>
    </recommendedName>
</protein>
<dbReference type="Pfam" id="PF00512">
    <property type="entry name" value="HisKA"/>
    <property type="match status" value="1"/>
</dbReference>
<dbReference type="Pfam" id="PF02518">
    <property type="entry name" value="HATPase_c"/>
    <property type="match status" value="1"/>
</dbReference>
<accession>A0ABQ3B849</accession>
<evidence type="ECO:0000313" key="7">
    <source>
        <dbReference type="EMBL" id="GGY78251.1"/>
    </source>
</evidence>
<keyword evidence="7" id="KW-0808">Transferase</keyword>
<evidence type="ECO:0000256" key="3">
    <source>
        <dbReference type="ARBA" id="ARBA00022553"/>
    </source>
</evidence>
<dbReference type="CDD" id="cd00082">
    <property type="entry name" value="HisKA"/>
    <property type="match status" value="1"/>
</dbReference>
<evidence type="ECO:0000256" key="1">
    <source>
        <dbReference type="ARBA" id="ARBA00000085"/>
    </source>
</evidence>
<dbReference type="InterPro" id="IPR004358">
    <property type="entry name" value="Sig_transdc_His_kin-like_C"/>
</dbReference>
<dbReference type="InterPro" id="IPR036097">
    <property type="entry name" value="HisK_dim/P_sf"/>
</dbReference>
<dbReference type="EC" id="2.7.13.3" evidence="2"/>
<dbReference type="SMART" id="SM00388">
    <property type="entry name" value="HisKA"/>
    <property type="match status" value="1"/>
</dbReference>
<organism evidence="7 8">
    <name type="scientific">Cellvibrio zantedeschiae</name>
    <dbReference type="NCBI Taxonomy" id="1237077"/>
    <lineage>
        <taxon>Bacteria</taxon>
        <taxon>Pseudomonadati</taxon>
        <taxon>Pseudomonadota</taxon>
        <taxon>Gammaproteobacteria</taxon>
        <taxon>Cellvibrionales</taxon>
        <taxon>Cellvibrionaceae</taxon>
        <taxon>Cellvibrio</taxon>
    </lineage>
</organism>
<dbReference type="Proteomes" id="UP000619761">
    <property type="component" value="Unassembled WGS sequence"/>
</dbReference>
<dbReference type="SUPFAM" id="SSF47384">
    <property type="entry name" value="Homodimeric domain of signal transducing histidine kinase"/>
    <property type="match status" value="1"/>
</dbReference>
<dbReference type="InterPro" id="IPR003661">
    <property type="entry name" value="HisK_dim/P_dom"/>
</dbReference>
<dbReference type="PROSITE" id="PS50112">
    <property type="entry name" value="PAS"/>
    <property type="match status" value="1"/>
</dbReference>
<dbReference type="Gene3D" id="1.10.287.130">
    <property type="match status" value="1"/>
</dbReference>
<sequence length="536" mass="59433">MKSFTPIPTSYNPFELLRVYTFYRTLLGIVLLIMFEGQLTPNVLGMSNPTLFFYAAVGYTVFNISTLLLLWRVRFSPSQKLLFSLFLIEIAAVVALMHSSGGASSALGYLLLVAAAAGGMLLRGQIAFFLAALASITVISETVYRALTDTLPTNSNAFFSAGILGALIFISAIIFQYLTKKIVTSNQEALSQAHHAAHLQKMAQQIVERMRTGIMVLDRENKITMFNNAASKLLGLGNNNSPQLAGSPELQEKVEHWQRTHKNPSPILRADSDSNDEVKVNFAKLDQDENAHTLIFLEDNRAITQQAQQLKLASLGRLTASIAHEIRNPLAAISHASQLLSEDSSLPPSDKRLVEIIGSHTKRVNQIIENILQLSRRRISNPQTIRLDEWLPKFISDYSATKSPKDKPWIDCIAADPIQAKFDLGQLQQVLTNLCDNGLRYSHPPENCPHLVLEAGIDSNSQQPFIKIIDFGDGISKENLAHLFEPFFTTENTGSGLGLYICKELCESNQALISYEHTHEGLSCFHIHLAHPDKTL</sequence>
<dbReference type="Pfam" id="PF13188">
    <property type="entry name" value="PAS_8"/>
    <property type="match status" value="1"/>
</dbReference>
<feature type="transmembrane region" description="Helical" evidence="4">
    <location>
        <begin position="51"/>
        <end position="70"/>
    </location>
</feature>
<name>A0ABQ3B849_9GAMM</name>
<comment type="catalytic activity">
    <reaction evidence="1">
        <text>ATP + protein L-histidine = ADP + protein N-phospho-L-histidine.</text>
        <dbReference type="EC" id="2.7.13.3"/>
    </reaction>
</comment>
<keyword evidence="8" id="KW-1185">Reference proteome</keyword>
<dbReference type="InterPro" id="IPR005467">
    <property type="entry name" value="His_kinase_dom"/>
</dbReference>
<dbReference type="SUPFAM" id="SSF55874">
    <property type="entry name" value="ATPase domain of HSP90 chaperone/DNA topoisomerase II/histidine kinase"/>
    <property type="match status" value="1"/>
</dbReference>
<comment type="caution">
    <text evidence="7">The sequence shown here is derived from an EMBL/GenBank/DDBJ whole genome shotgun (WGS) entry which is preliminary data.</text>
</comment>
<feature type="domain" description="Histidine kinase" evidence="5">
    <location>
        <begin position="321"/>
        <end position="533"/>
    </location>
</feature>
<dbReference type="PANTHER" id="PTHR43065">
    <property type="entry name" value="SENSOR HISTIDINE KINASE"/>
    <property type="match status" value="1"/>
</dbReference>
<dbReference type="SUPFAM" id="SSF55785">
    <property type="entry name" value="PYP-like sensor domain (PAS domain)"/>
    <property type="match status" value="1"/>
</dbReference>
<feature type="transmembrane region" description="Helical" evidence="4">
    <location>
        <begin position="21"/>
        <end position="39"/>
    </location>
</feature>
<dbReference type="InterPro" id="IPR036890">
    <property type="entry name" value="HATPase_C_sf"/>
</dbReference>
<dbReference type="Pfam" id="PF25323">
    <property type="entry name" value="6TM_PilS"/>
    <property type="match status" value="1"/>
</dbReference>
<evidence type="ECO:0000313" key="8">
    <source>
        <dbReference type="Proteomes" id="UP000619761"/>
    </source>
</evidence>
<dbReference type="GO" id="GO:0016301">
    <property type="term" value="F:kinase activity"/>
    <property type="evidence" value="ECO:0007669"/>
    <property type="project" value="UniProtKB-KW"/>
</dbReference>